<reference evidence="1 2" key="1">
    <citation type="journal article" date="2020" name="Cell">
        <title>Large-Scale Comparative Analyses of Tick Genomes Elucidate Their Genetic Diversity and Vector Capacities.</title>
        <authorList>
            <consortium name="Tick Genome and Microbiome Consortium (TIGMIC)"/>
            <person name="Jia N."/>
            <person name="Wang J."/>
            <person name="Shi W."/>
            <person name="Du L."/>
            <person name="Sun Y."/>
            <person name="Zhan W."/>
            <person name="Jiang J.F."/>
            <person name="Wang Q."/>
            <person name="Zhang B."/>
            <person name="Ji P."/>
            <person name="Bell-Sakyi L."/>
            <person name="Cui X.M."/>
            <person name="Yuan T.T."/>
            <person name="Jiang B.G."/>
            <person name="Yang W.F."/>
            <person name="Lam T.T."/>
            <person name="Chang Q.C."/>
            <person name="Ding S.J."/>
            <person name="Wang X.J."/>
            <person name="Zhu J.G."/>
            <person name="Ruan X.D."/>
            <person name="Zhao L."/>
            <person name="Wei J.T."/>
            <person name="Ye R.Z."/>
            <person name="Que T.C."/>
            <person name="Du C.H."/>
            <person name="Zhou Y.H."/>
            <person name="Cheng J.X."/>
            <person name="Dai P.F."/>
            <person name="Guo W.B."/>
            <person name="Han X.H."/>
            <person name="Huang E.J."/>
            <person name="Li L.F."/>
            <person name="Wei W."/>
            <person name="Gao Y.C."/>
            <person name="Liu J.Z."/>
            <person name="Shao H.Z."/>
            <person name="Wang X."/>
            <person name="Wang C.C."/>
            <person name="Yang T.C."/>
            <person name="Huo Q.B."/>
            <person name="Li W."/>
            <person name="Chen H.Y."/>
            <person name="Chen S.E."/>
            <person name="Zhou L.G."/>
            <person name="Ni X.B."/>
            <person name="Tian J.H."/>
            <person name="Sheng Y."/>
            <person name="Liu T."/>
            <person name="Pan Y.S."/>
            <person name="Xia L.Y."/>
            <person name="Li J."/>
            <person name="Zhao F."/>
            <person name="Cao W.C."/>
        </authorList>
    </citation>
    <scope>NUCLEOTIDE SEQUENCE [LARGE SCALE GENOMIC DNA]</scope>
    <source>
        <strain evidence="1">Iper-2018</strain>
    </source>
</reference>
<comment type="caution">
    <text evidence="1">The sequence shown here is derived from an EMBL/GenBank/DDBJ whole genome shotgun (WGS) entry which is preliminary data.</text>
</comment>
<sequence>MVNAISKLQETIPAMIAQRIAHSLRPSHRPGGAYRDVSGRPLKPSRRTPEATMTTAARSPVRRTPFSPRVLASLNHYGEQP</sequence>
<protein>
    <submittedName>
        <fullName evidence="1">Uncharacterized protein</fullName>
    </submittedName>
</protein>
<proteinExistence type="predicted"/>
<organism evidence="1 2">
    <name type="scientific">Ixodes persulcatus</name>
    <name type="common">Taiga tick</name>
    <dbReference type="NCBI Taxonomy" id="34615"/>
    <lineage>
        <taxon>Eukaryota</taxon>
        <taxon>Metazoa</taxon>
        <taxon>Ecdysozoa</taxon>
        <taxon>Arthropoda</taxon>
        <taxon>Chelicerata</taxon>
        <taxon>Arachnida</taxon>
        <taxon>Acari</taxon>
        <taxon>Parasitiformes</taxon>
        <taxon>Ixodida</taxon>
        <taxon>Ixodoidea</taxon>
        <taxon>Ixodidae</taxon>
        <taxon>Ixodinae</taxon>
        <taxon>Ixodes</taxon>
    </lineage>
</organism>
<evidence type="ECO:0000313" key="2">
    <source>
        <dbReference type="Proteomes" id="UP000805193"/>
    </source>
</evidence>
<evidence type="ECO:0000313" key="1">
    <source>
        <dbReference type="EMBL" id="KAG0415807.1"/>
    </source>
</evidence>
<keyword evidence="2" id="KW-1185">Reference proteome</keyword>
<name>A0AC60P8I8_IXOPE</name>
<accession>A0AC60P8I8</accession>
<dbReference type="EMBL" id="JABSTQ010011025">
    <property type="protein sequence ID" value="KAG0415807.1"/>
    <property type="molecule type" value="Genomic_DNA"/>
</dbReference>
<gene>
    <name evidence="1" type="ORF">HPB47_007018</name>
</gene>
<dbReference type="Proteomes" id="UP000805193">
    <property type="component" value="Unassembled WGS sequence"/>
</dbReference>